<evidence type="ECO:0000313" key="4">
    <source>
        <dbReference type="Proteomes" id="UP000320623"/>
    </source>
</evidence>
<dbReference type="Proteomes" id="UP000320623">
    <property type="component" value="Unassembled WGS sequence"/>
</dbReference>
<dbReference type="InterPro" id="IPR036280">
    <property type="entry name" value="Multihaem_cyt_sf"/>
</dbReference>
<evidence type="ECO:0000313" key="3">
    <source>
        <dbReference type="EMBL" id="CUU09094.1"/>
    </source>
</evidence>
<dbReference type="STRING" id="1643428.GCA_001442855_02206"/>
<dbReference type="AlphaFoldDB" id="A0A0S4NFT8"/>
<evidence type="ECO:0000259" key="2">
    <source>
        <dbReference type="Pfam" id="PF13435"/>
    </source>
</evidence>
<feature type="domain" description="Cytochrome c-552/4" evidence="2">
    <location>
        <begin position="121"/>
        <end position="197"/>
    </location>
</feature>
<dbReference type="OrthoDB" id="9814800at2"/>
<organism evidence="3 4">
    <name type="scientific">Candidatus Thermokryptus mobilis</name>
    <dbReference type="NCBI Taxonomy" id="1643428"/>
    <lineage>
        <taxon>Bacteria</taxon>
        <taxon>Pseudomonadati</taxon>
        <taxon>Candidatus Kryptoniota</taxon>
        <taxon>Candidatus Thermokryptus</taxon>
    </lineage>
</organism>
<dbReference type="Gene3D" id="1.20.850.10">
    <property type="entry name" value="Hydroxylamine Oxidoreductase, Chain A, domain 2"/>
    <property type="match status" value="1"/>
</dbReference>
<dbReference type="InterPro" id="IPR023155">
    <property type="entry name" value="Cyt_c-552/4"/>
</dbReference>
<gene>
    <name evidence="3" type="ORF">JGI1_02257</name>
</gene>
<dbReference type="Pfam" id="PF13447">
    <property type="entry name" value="Multi-haem_cyto"/>
    <property type="match status" value="2"/>
</dbReference>
<dbReference type="RefSeq" id="WP_140945953.1">
    <property type="nucleotide sequence ID" value="NZ_FAOO01000029.1"/>
</dbReference>
<dbReference type="SUPFAM" id="SSF48695">
    <property type="entry name" value="Multiheme cytochromes"/>
    <property type="match status" value="1"/>
</dbReference>
<reference evidence="4" key="1">
    <citation type="submission" date="2015-11" db="EMBL/GenBank/DDBJ databases">
        <authorList>
            <person name="Varghese N."/>
        </authorList>
    </citation>
    <scope>NUCLEOTIDE SEQUENCE [LARGE SCALE GENOMIC DNA]</scope>
</reference>
<sequence length="506" mass="57671">MRHLIILSLLIISLITTSHSLYVKNEPKISNETQECIDCHTAIHPGIVSSWEKSRHSKITPAEAIKKEALERRVSFSSLEERLKNVVVGCYECHSLNTENHKDAFEHYGYKINVIVSPNDCAVCHPVEAEQYSKNLMAFAHTNLVENKLYRDLMKSVNNPHTFEKGRIEIKGNNKLTEYESCLYCHGTKIEVKGFETRETQLGEAIFPILEGWPNQGVGRINPDGSRGSCSACHTRHEFSIEVARKPYTCAECHKGPDVPAFKVYEVSKHGNIFSSEYHKYNFDEVPWKIGKDFSVPTCATCHVSLITSPDGKEVIAERTHQMNDRLSWRLFGVPYAQPHPIKPDLSDVKNSAGLPLIVELTGEPVRQFVISKDEQRKRNQAMKNICNNCHSVSWVNGHFERLENTIKETNSLTLEATKILTEFWKNGFAKGLPQNQNIFDEKIERVWTSIWLMYANSTRFASAMAGGGDYGVFADGRYQLTEKLYEMSEMLEMKKKMKKSQSNKD</sequence>
<keyword evidence="4" id="KW-1185">Reference proteome</keyword>
<dbReference type="Gene3D" id="1.10.780.10">
    <property type="entry name" value="Hydroxylamine Oxidoreductase, Chain A, domain 1"/>
    <property type="match status" value="1"/>
</dbReference>
<keyword evidence="1" id="KW-0732">Signal</keyword>
<proteinExistence type="predicted"/>
<dbReference type="EMBL" id="FAOO01000029">
    <property type="protein sequence ID" value="CUU09094.1"/>
    <property type="molecule type" value="Genomic_DNA"/>
</dbReference>
<dbReference type="PANTHER" id="PTHR35038">
    <property type="entry name" value="DISSIMILATORY SULFITE REDUCTASE SIRA"/>
    <property type="match status" value="1"/>
</dbReference>
<accession>A0A0S4NFT8</accession>
<evidence type="ECO:0000256" key="1">
    <source>
        <dbReference type="ARBA" id="ARBA00022729"/>
    </source>
</evidence>
<protein>
    <submittedName>
        <fullName evidence="3">Seven times multi-haem cytochrome CxxCH</fullName>
    </submittedName>
</protein>
<dbReference type="Pfam" id="PF13435">
    <property type="entry name" value="Cytochrome_C554"/>
    <property type="match status" value="1"/>
</dbReference>
<dbReference type="InterPro" id="IPR051829">
    <property type="entry name" value="Multiheme_Cytochr_ET"/>
</dbReference>
<name>A0A0S4NFT8_9BACT</name>